<dbReference type="Proteomes" id="UP000614058">
    <property type="component" value="Unassembled WGS sequence"/>
</dbReference>
<proteinExistence type="predicted"/>
<accession>A0ABS1BQU6</accession>
<feature type="transmembrane region" description="Helical" evidence="1">
    <location>
        <begin position="92"/>
        <end position="111"/>
    </location>
</feature>
<protein>
    <submittedName>
        <fullName evidence="2">Uncharacterized protein</fullName>
    </submittedName>
</protein>
<keyword evidence="1" id="KW-0472">Membrane</keyword>
<evidence type="ECO:0000313" key="2">
    <source>
        <dbReference type="EMBL" id="MBK0395633.1"/>
    </source>
</evidence>
<keyword evidence="1" id="KW-0812">Transmembrane</keyword>
<name>A0ABS1BQU6_9NEIS</name>
<gene>
    <name evidence="2" type="ORF">JDW22_03250</name>
</gene>
<comment type="caution">
    <text evidence="2">The sequence shown here is derived from an EMBL/GenBank/DDBJ whole genome shotgun (WGS) entry which is preliminary data.</text>
</comment>
<keyword evidence="1" id="KW-1133">Transmembrane helix</keyword>
<dbReference type="RefSeq" id="WP_200521689.1">
    <property type="nucleotide sequence ID" value="NZ_JAEHNZ010000001.1"/>
</dbReference>
<sequence length="115" mass="13023">MVRTHRRGCLSFNRQPENGLSRAVLAVFRLPLGTFMPNHTPTQIIQTAQQCALAQRAQQANHLKRWKQAAFAVAIFPPLLSLILAWRHTGELPTSLLLWFAVMLLIAVNVFKKPQ</sequence>
<feature type="transmembrane region" description="Helical" evidence="1">
    <location>
        <begin position="69"/>
        <end position="86"/>
    </location>
</feature>
<keyword evidence="3" id="KW-1185">Reference proteome</keyword>
<evidence type="ECO:0000256" key="1">
    <source>
        <dbReference type="SAM" id="Phobius"/>
    </source>
</evidence>
<evidence type="ECO:0000313" key="3">
    <source>
        <dbReference type="Proteomes" id="UP000614058"/>
    </source>
</evidence>
<organism evidence="2 3">
    <name type="scientific">Kingella bonacorsii</name>
    <dbReference type="NCBI Taxonomy" id="2796361"/>
    <lineage>
        <taxon>Bacteria</taxon>
        <taxon>Pseudomonadati</taxon>
        <taxon>Pseudomonadota</taxon>
        <taxon>Betaproteobacteria</taxon>
        <taxon>Neisseriales</taxon>
        <taxon>Neisseriaceae</taxon>
        <taxon>Kingella</taxon>
    </lineage>
</organism>
<dbReference type="EMBL" id="JAEHNZ010000001">
    <property type="protein sequence ID" value="MBK0395633.1"/>
    <property type="molecule type" value="Genomic_DNA"/>
</dbReference>
<reference evidence="2 3" key="1">
    <citation type="journal article" date="2021" name="Pathogens">
        <title>Isolation and Characterization of Kingella bonacorsii sp. nov., A Novel Kingella Species Detected in a Stable Periodontitis Subject.</title>
        <authorList>
            <person name="Antezack A."/>
            <person name="Boxberger M."/>
            <person name="Rolland C."/>
            <person name="Monnet-Corti V."/>
            <person name="La Scola B."/>
        </authorList>
    </citation>
    <scope>NUCLEOTIDE SEQUENCE [LARGE SCALE GENOMIC DNA]</scope>
    <source>
        <strain evidence="2 3">Marseille-Q4569</strain>
    </source>
</reference>